<reference evidence="1" key="1">
    <citation type="journal article" date="2020" name="Stud. Mycol.">
        <title>101 Dothideomycetes genomes: a test case for predicting lifestyles and emergence of pathogens.</title>
        <authorList>
            <person name="Haridas S."/>
            <person name="Albert R."/>
            <person name="Binder M."/>
            <person name="Bloem J."/>
            <person name="Labutti K."/>
            <person name="Salamov A."/>
            <person name="Andreopoulos B."/>
            <person name="Baker S."/>
            <person name="Barry K."/>
            <person name="Bills G."/>
            <person name="Bluhm B."/>
            <person name="Cannon C."/>
            <person name="Castanera R."/>
            <person name="Culley D."/>
            <person name="Daum C."/>
            <person name="Ezra D."/>
            <person name="Gonzalez J."/>
            <person name="Henrissat B."/>
            <person name="Kuo A."/>
            <person name="Liang C."/>
            <person name="Lipzen A."/>
            <person name="Lutzoni F."/>
            <person name="Magnuson J."/>
            <person name="Mondo S."/>
            <person name="Nolan M."/>
            <person name="Ohm R."/>
            <person name="Pangilinan J."/>
            <person name="Park H.-J."/>
            <person name="Ramirez L."/>
            <person name="Alfaro M."/>
            <person name="Sun H."/>
            <person name="Tritt A."/>
            <person name="Yoshinaga Y."/>
            <person name="Zwiers L.-H."/>
            <person name="Turgeon B."/>
            <person name="Goodwin S."/>
            <person name="Spatafora J."/>
            <person name="Crous P."/>
            <person name="Grigoriev I."/>
        </authorList>
    </citation>
    <scope>NUCLEOTIDE SEQUENCE</scope>
    <source>
        <strain evidence="1">CBS 122681</strain>
    </source>
</reference>
<gene>
    <name evidence="1" type="ORF">K491DRAFT_698672</name>
</gene>
<dbReference type="Proteomes" id="UP000799324">
    <property type="component" value="Unassembled WGS sequence"/>
</dbReference>
<keyword evidence="2" id="KW-1185">Reference proteome</keyword>
<organism evidence="1 2">
    <name type="scientific">Lophiostoma macrostomum CBS 122681</name>
    <dbReference type="NCBI Taxonomy" id="1314788"/>
    <lineage>
        <taxon>Eukaryota</taxon>
        <taxon>Fungi</taxon>
        <taxon>Dikarya</taxon>
        <taxon>Ascomycota</taxon>
        <taxon>Pezizomycotina</taxon>
        <taxon>Dothideomycetes</taxon>
        <taxon>Pleosporomycetidae</taxon>
        <taxon>Pleosporales</taxon>
        <taxon>Lophiostomataceae</taxon>
        <taxon>Lophiostoma</taxon>
    </lineage>
</organism>
<dbReference type="OrthoDB" id="5301876at2759"/>
<proteinExistence type="predicted"/>
<dbReference type="AlphaFoldDB" id="A0A6A6SQW0"/>
<evidence type="ECO:0000313" key="2">
    <source>
        <dbReference type="Proteomes" id="UP000799324"/>
    </source>
</evidence>
<dbReference type="EMBL" id="MU004523">
    <property type="protein sequence ID" value="KAF2648758.1"/>
    <property type="molecule type" value="Genomic_DNA"/>
</dbReference>
<name>A0A6A6SQW0_9PLEO</name>
<sequence length="152" mass="17191">MNEVLSRAEKENFGTGWNLWVASSEYSDIPRRPMGSRIPEGSKPPLESLPSVWIGKTIEQCAQWLSQAPEDIAVNRIYFAVISENMKENDTVTLCRTVEDIPEENEEDRGQLQYFSVETERTDLILMQMAGDRVPWEADAVPNATVQGGETR</sequence>
<accession>A0A6A6SQW0</accession>
<evidence type="ECO:0000313" key="1">
    <source>
        <dbReference type="EMBL" id="KAF2648758.1"/>
    </source>
</evidence>
<protein>
    <submittedName>
        <fullName evidence="1">Uncharacterized protein</fullName>
    </submittedName>
</protein>